<dbReference type="EMBL" id="MJMH01000180">
    <property type="protein sequence ID" value="OLQ89905.1"/>
    <property type="molecule type" value="Genomic_DNA"/>
</dbReference>
<organism evidence="2 3">
    <name type="scientific">Vibrio panuliri</name>
    <dbReference type="NCBI Taxonomy" id="1381081"/>
    <lineage>
        <taxon>Bacteria</taxon>
        <taxon>Pseudomonadati</taxon>
        <taxon>Pseudomonadota</taxon>
        <taxon>Gammaproteobacteria</taxon>
        <taxon>Vibrionales</taxon>
        <taxon>Vibrionaceae</taxon>
        <taxon>Vibrio</taxon>
    </lineage>
</organism>
<name>A0ABX3FD59_9VIBR</name>
<feature type="transmembrane region" description="Helical" evidence="1">
    <location>
        <begin position="113"/>
        <end position="132"/>
    </location>
</feature>
<feature type="transmembrane region" description="Helical" evidence="1">
    <location>
        <begin position="54"/>
        <end position="78"/>
    </location>
</feature>
<accession>A0ABX3FD59</accession>
<protein>
    <recommendedName>
        <fullName evidence="4">YrhK domain-containing protein</fullName>
    </recommendedName>
</protein>
<feature type="transmembrane region" description="Helical" evidence="1">
    <location>
        <begin position="26"/>
        <end position="48"/>
    </location>
</feature>
<gene>
    <name evidence="2" type="ORF">BIY20_11150</name>
</gene>
<evidence type="ECO:0000313" key="3">
    <source>
        <dbReference type="Proteomes" id="UP000186039"/>
    </source>
</evidence>
<keyword evidence="1" id="KW-0472">Membrane</keyword>
<feature type="transmembrane region" description="Helical" evidence="1">
    <location>
        <begin position="138"/>
        <end position="160"/>
    </location>
</feature>
<proteinExistence type="predicted"/>
<reference evidence="2 3" key="1">
    <citation type="submission" date="2016-09" db="EMBL/GenBank/DDBJ databases">
        <title>Genomic Taxonomy of the Vibrionaceae.</title>
        <authorList>
            <person name="Gonzalez-Castillo A."/>
            <person name="Gomez-Gil B."/>
            <person name="Enciso-Ibarra K."/>
        </authorList>
    </citation>
    <scope>NUCLEOTIDE SEQUENCE [LARGE SCALE GENOMIC DNA]</scope>
    <source>
        <strain evidence="2 3">CAIM 1902</strain>
    </source>
</reference>
<keyword evidence="1" id="KW-1133">Transmembrane helix</keyword>
<dbReference type="Proteomes" id="UP000186039">
    <property type="component" value="Unassembled WGS sequence"/>
</dbReference>
<keyword evidence="3" id="KW-1185">Reference proteome</keyword>
<evidence type="ECO:0000313" key="2">
    <source>
        <dbReference type="EMBL" id="OLQ89905.1"/>
    </source>
</evidence>
<dbReference type="RefSeq" id="WP_075715413.1">
    <property type="nucleotide sequence ID" value="NZ_AP019654.1"/>
</dbReference>
<evidence type="ECO:0000256" key="1">
    <source>
        <dbReference type="SAM" id="Phobius"/>
    </source>
</evidence>
<sequence length="190" mass="20917">MASKDLKILFDYLGDKGAQAIRNINVVTYFLLAVCCFGGAGIWVPMLAKGNDVVYLSGANVFTFTFALLGSLLCEQLFFSKKDLKERIDNAIDSGRVNETWDEEMDNEKLSSWGLFFGVINGALAVVSYNYYPNETSWVNVFTLCYSLLFFFLATSGTIIEKTGDDGNDCASASIRKELQNSSGEPGRGI</sequence>
<comment type="caution">
    <text evidence="2">The sequence shown here is derived from an EMBL/GenBank/DDBJ whole genome shotgun (WGS) entry which is preliminary data.</text>
</comment>
<keyword evidence="1" id="KW-0812">Transmembrane</keyword>
<evidence type="ECO:0008006" key="4">
    <source>
        <dbReference type="Google" id="ProtNLM"/>
    </source>
</evidence>